<keyword evidence="4" id="KW-0694">RNA-binding</keyword>
<dbReference type="GO" id="GO:0003723">
    <property type="term" value="F:RNA binding"/>
    <property type="evidence" value="ECO:0007669"/>
    <property type="project" value="UniProtKB-KW"/>
</dbReference>
<dbReference type="SUPFAM" id="SSF55120">
    <property type="entry name" value="Pseudouridine synthase"/>
    <property type="match status" value="1"/>
</dbReference>
<dbReference type="CDD" id="cd00165">
    <property type="entry name" value="S4"/>
    <property type="match status" value="1"/>
</dbReference>
<dbReference type="GO" id="GO:0000455">
    <property type="term" value="P:enzyme-directed rRNA pseudouridine synthesis"/>
    <property type="evidence" value="ECO:0007669"/>
    <property type="project" value="UniProtKB-ARBA"/>
</dbReference>
<dbReference type="SMART" id="SM00363">
    <property type="entry name" value="S4"/>
    <property type="match status" value="1"/>
</dbReference>
<dbReference type="InterPro" id="IPR050188">
    <property type="entry name" value="RluA_PseudoU_synthase"/>
</dbReference>
<reference evidence="7" key="1">
    <citation type="submission" date="2024-05" db="EMBL/GenBank/DDBJ databases">
        <title>Planctomycetes of the genus Singulisphaera possess chitinolytic capabilities.</title>
        <authorList>
            <person name="Ivanova A."/>
        </authorList>
    </citation>
    <scope>NUCLEOTIDE SEQUENCE</scope>
    <source>
        <strain evidence="7">Ch08T</strain>
    </source>
</reference>
<dbReference type="RefSeq" id="WP_406697705.1">
    <property type="nucleotide sequence ID" value="NZ_CP155447.1"/>
</dbReference>
<dbReference type="SUPFAM" id="SSF55174">
    <property type="entry name" value="Alpha-L RNA-binding motif"/>
    <property type="match status" value="1"/>
</dbReference>
<dbReference type="Gene3D" id="3.30.2350.10">
    <property type="entry name" value="Pseudouridine synthase"/>
    <property type="match status" value="1"/>
</dbReference>
<dbReference type="EC" id="5.4.99.-" evidence="5"/>
<comment type="similarity">
    <text evidence="1 5">Belongs to the pseudouridine synthase RluA family.</text>
</comment>
<comment type="function">
    <text evidence="5">Responsible for synthesis of pseudouridine from uracil.</text>
</comment>
<protein>
    <recommendedName>
        <fullName evidence="5">Pseudouridine synthase</fullName>
        <ecNumber evidence="5">5.4.99.-</ecNumber>
    </recommendedName>
</protein>
<dbReference type="Pfam" id="PF01479">
    <property type="entry name" value="S4"/>
    <property type="match status" value="1"/>
</dbReference>
<dbReference type="Gene3D" id="3.10.290.10">
    <property type="entry name" value="RNA-binding S4 domain"/>
    <property type="match status" value="1"/>
</dbReference>
<feature type="active site" evidence="3">
    <location>
        <position position="122"/>
    </location>
</feature>
<comment type="catalytic activity">
    <reaction evidence="5">
        <text>a uridine in RNA = a pseudouridine in RNA</text>
        <dbReference type="Rhea" id="RHEA:48348"/>
        <dbReference type="Rhea" id="RHEA-COMP:12068"/>
        <dbReference type="Rhea" id="RHEA-COMP:12069"/>
        <dbReference type="ChEBI" id="CHEBI:65314"/>
        <dbReference type="ChEBI" id="CHEBI:65315"/>
    </reaction>
</comment>
<organism evidence="7">
    <name type="scientific">Singulisphaera sp. Ch08</name>
    <dbReference type="NCBI Taxonomy" id="3120278"/>
    <lineage>
        <taxon>Bacteria</taxon>
        <taxon>Pseudomonadati</taxon>
        <taxon>Planctomycetota</taxon>
        <taxon>Planctomycetia</taxon>
        <taxon>Isosphaerales</taxon>
        <taxon>Isosphaeraceae</taxon>
        <taxon>Singulisphaera</taxon>
    </lineage>
</organism>
<evidence type="ECO:0000256" key="5">
    <source>
        <dbReference type="RuleBase" id="RU362028"/>
    </source>
</evidence>
<dbReference type="Pfam" id="PF00849">
    <property type="entry name" value="PseudoU_synth_2"/>
    <property type="match status" value="1"/>
</dbReference>
<evidence type="ECO:0000313" key="7">
    <source>
        <dbReference type="EMBL" id="XBH04903.1"/>
    </source>
</evidence>
<feature type="domain" description="RNA-binding S4" evidence="6">
    <location>
        <begin position="3"/>
        <end position="61"/>
    </location>
</feature>
<dbReference type="PROSITE" id="PS50889">
    <property type="entry name" value="S4"/>
    <property type="match status" value="1"/>
</dbReference>
<evidence type="ECO:0000256" key="2">
    <source>
        <dbReference type="ARBA" id="ARBA00023235"/>
    </source>
</evidence>
<evidence type="ECO:0000256" key="1">
    <source>
        <dbReference type="ARBA" id="ARBA00010876"/>
    </source>
</evidence>
<dbReference type="AlphaFoldDB" id="A0AAU7CIR9"/>
<keyword evidence="2 5" id="KW-0413">Isomerase</keyword>
<gene>
    <name evidence="7" type="ORF">V5E97_02480</name>
</gene>
<accession>A0AAU7CIR9</accession>
<dbReference type="InterPro" id="IPR006145">
    <property type="entry name" value="PsdUridine_synth_RsuA/RluA"/>
</dbReference>
<dbReference type="PANTHER" id="PTHR21600:SF87">
    <property type="entry name" value="RNA PSEUDOURIDYLATE SYNTHASE DOMAIN-CONTAINING PROTEIN 1"/>
    <property type="match status" value="1"/>
</dbReference>
<dbReference type="NCBIfam" id="TIGR00005">
    <property type="entry name" value="rluA_subfam"/>
    <property type="match status" value="1"/>
</dbReference>
<dbReference type="GO" id="GO:0120159">
    <property type="term" value="F:rRNA pseudouridine synthase activity"/>
    <property type="evidence" value="ECO:0007669"/>
    <property type="project" value="UniProtKB-ARBA"/>
</dbReference>
<dbReference type="InterPro" id="IPR002942">
    <property type="entry name" value="S4_RNA-bd"/>
</dbReference>
<proteinExistence type="inferred from homology"/>
<evidence type="ECO:0000256" key="4">
    <source>
        <dbReference type="PROSITE-ProRule" id="PRU00182"/>
    </source>
</evidence>
<name>A0AAU7CIR9_9BACT</name>
<dbReference type="InterPro" id="IPR020103">
    <property type="entry name" value="PsdUridine_synth_cat_dom_sf"/>
</dbReference>
<dbReference type="InterPro" id="IPR036986">
    <property type="entry name" value="S4_RNA-bd_sf"/>
</dbReference>
<evidence type="ECO:0000259" key="6">
    <source>
        <dbReference type="SMART" id="SM00363"/>
    </source>
</evidence>
<dbReference type="EMBL" id="CP155447">
    <property type="protein sequence ID" value="XBH04903.1"/>
    <property type="molecule type" value="Genomic_DNA"/>
</dbReference>
<dbReference type="InterPro" id="IPR006225">
    <property type="entry name" value="PsdUridine_synth_RluC/D"/>
</dbReference>
<sequence length="301" mass="33642">MPIRLDKLVSEKFGLSRRAAQDAVRNGRIDLEGERCDEPGREVETDSPIEFFPNRPKARIVAGRLRILHEDQHVLIVDKPAGVLTLPTPDRERDTLIERAGRYLTIRHGNPKPFVGVVHRLDKDTSGALALARTHEAVRAFQALFKAHDIERQYLAVVEGLPPRASGTIDLPLITDRGDLRRGVGRRPGEGRAAITHYRVIEQFGPVASLVACWLETGRTHQIRIHMAEIGHPVVGDAVYRPRNRPRCKAQFQRQALHAQTLGFRHPLTGQDIMVEATVPPDMDALIVDLRNRYGIRGAGG</sequence>
<dbReference type="CDD" id="cd02869">
    <property type="entry name" value="PseudoU_synth_RluA_like"/>
    <property type="match status" value="1"/>
</dbReference>
<evidence type="ECO:0000256" key="3">
    <source>
        <dbReference type="PIRSR" id="PIRSR606225-1"/>
    </source>
</evidence>
<dbReference type="PANTHER" id="PTHR21600">
    <property type="entry name" value="MITOCHONDRIAL RNA PSEUDOURIDINE SYNTHASE"/>
    <property type="match status" value="1"/>
</dbReference>